<evidence type="ECO:0000259" key="12">
    <source>
        <dbReference type="PROSITE" id="PS50103"/>
    </source>
</evidence>
<name>A0A182IXJ0_ANOAO</name>
<dbReference type="PROSITE" id="PS50089">
    <property type="entry name" value="ZF_RING_2"/>
    <property type="match status" value="1"/>
</dbReference>
<organism evidence="13">
    <name type="scientific">Anopheles atroparvus</name>
    <name type="common">European mosquito</name>
    <dbReference type="NCBI Taxonomy" id="41427"/>
    <lineage>
        <taxon>Eukaryota</taxon>
        <taxon>Metazoa</taxon>
        <taxon>Ecdysozoa</taxon>
        <taxon>Arthropoda</taxon>
        <taxon>Hexapoda</taxon>
        <taxon>Insecta</taxon>
        <taxon>Pterygota</taxon>
        <taxon>Neoptera</taxon>
        <taxon>Endopterygota</taxon>
        <taxon>Diptera</taxon>
        <taxon>Nematocera</taxon>
        <taxon>Culicoidea</taxon>
        <taxon>Culicidae</taxon>
        <taxon>Anophelinae</taxon>
        <taxon>Anopheles</taxon>
    </lineage>
</organism>
<dbReference type="Pfam" id="PF13639">
    <property type="entry name" value="zf-RING_2"/>
    <property type="match status" value="1"/>
</dbReference>
<feature type="region of interest" description="Disordered" evidence="10">
    <location>
        <begin position="115"/>
        <end position="139"/>
    </location>
</feature>
<dbReference type="EC" id="2.3.2.27" evidence="2"/>
<dbReference type="InterPro" id="IPR045072">
    <property type="entry name" value="MKRN-like"/>
</dbReference>
<keyword evidence="3" id="KW-0808">Transferase</keyword>
<dbReference type="SMART" id="SM00356">
    <property type="entry name" value="ZnF_C3H1"/>
    <property type="match status" value="3"/>
</dbReference>
<dbReference type="GO" id="GO:0000209">
    <property type="term" value="P:protein polyubiquitination"/>
    <property type="evidence" value="ECO:0007669"/>
    <property type="project" value="InterPro"/>
</dbReference>
<dbReference type="FunFam" id="3.30.40.10:FF:000117">
    <property type="entry name" value="Probable E3 ubiquitin-protein ligase makorin-1"/>
    <property type="match status" value="1"/>
</dbReference>
<keyword evidence="7" id="KW-0833">Ubl conjugation pathway</keyword>
<dbReference type="InterPro" id="IPR036855">
    <property type="entry name" value="Znf_CCCH_sf"/>
</dbReference>
<dbReference type="Gene3D" id="4.10.1000.10">
    <property type="entry name" value="Zinc finger, CCCH-type"/>
    <property type="match status" value="1"/>
</dbReference>
<dbReference type="EnsemblMetazoa" id="ENSAATROPT016974">
    <property type="protein sequence ID" value="ENSAATROPP014957"/>
    <property type="gene ID" value="ENSAATROPG013889"/>
</dbReference>
<keyword evidence="5" id="KW-0677">Repeat</keyword>
<reference evidence="13" key="2">
    <citation type="submission" date="2022-08" db="UniProtKB">
        <authorList>
            <consortium name="EnsemblMetazoa"/>
        </authorList>
    </citation>
    <scope>IDENTIFICATION</scope>
    <source>
        <strain evidence="13">EBRO</strain>
    </source>
</reference>
<dbReference type="EnsemblMetazoa" id="AATE007406-RA">
    <property type="protein sequence ID" value="AATE007406-PA.1"/>
    <property type="gene ID" value="AATE007406"/>
</dbReference>
<dbReference type="Pfam" id="PF18044">
    <property type="entry name" value="zf-CCCH_4"/>
    <property type="match status" value="1"/>
</dbReference>
<evidence type="ECO:0000313" key="13">
    <source>
        <dbReference type="EnsemblMetazoa" id="AATE007406-PA.1"/>
    </source>
</evidence>
<dbReference type="InterPro" id="IPR013083">
    <property type="entry name" value="Znf_RING/FYVE/PHD"/>
</dbReference>
<keyword evidence="6 9" id="KW-0863">Zinc-finger</keyword>
<evidence type="ECO:0000256" key="5">
    <source>
        <dbReference type="ARBA" id="ARBA00022737"/>
    </source>
</evidence>
<evidence type="ECO:0000256" key="8">
    <source>
        <dbReference type="ARBA" id="ARBA00022833"/>
    </source>
</evidence>
<feature type="domain" description="RING-type" evidence="11">
    <location>
        <begin position="236"/>
        <end position="289"/>
    </location>
</feature>
<reference evidence="14" key="1">
    <citation type="submission" date="2021-09" db="EMBL/GenBank/DDBJ databases">
        <authorList>
            <consortium name="Infravec"/>
            <person name="Campbell I L."/>
            <person name="Maslen G."/>
            <person name="Yates A."/>
        </authorList>
    </citation>
    <scope>NUCLEOTIDE SEQUENCE [LARGE SCALE GENOMIC DNA]</scope>
    <source>
        <strain evidence="14">Infravec2 EBRE</strain>
    </source>
</reference>
<dbReference type="GO" id="GO:0008270">
    <property type="term" value="F:zinc ion binding"/>
    <property type="evidence" value="ECO:0007669"/>
    <property type="project" value="UniProtKB-KW"/>
</dbReference>
<dbReference type="OrthoDB" id="411372at2759"/>
<evidence type="ECO:0000256" key="3">
    <source>
        <dbReference type="ARBA" id="ARBA00022679"/>
    </source>
</evidence>
<evidence type="ECO:0000256" key="2">
    <source>
        <dbReference type="ARBA" id="ARBA00012483"/>
    </source>
</evidence>
<dbReference type="AlphaFoldDB" id="A0A182IXJ0"/>
<dbReference type="PANTHER" id="PTHR11224">
    <property type="entry name" value="MAKORIN-RELATED"/>
    <property type="match status" value="1"/>
</dbReference>
<feature type="domain" description="C3H1-type" evidence="12">
    <location>
        <begin position="36"/>
        <end position="58"/>
    </location>
</feature>
<feature type="region of interest" description="Disordered" evidence="10">
    <location>
        <begin position="1"/>
        <end position="24"/>
    </location>
</feature>
<keyword evidence="4 9" id="KW-0479">Metal-binding</keyword>
<evidence type="ECO:0000256" key="1">
    <source>
        <dbReference type="ARBA" id="ARBA00000900"/>
    </source>
</evidence>
<dbReference type="Gene3D" id="3.30.40.10">
    <property type="entry name" value="Zinc/RING finger domain, C3HC4 (zinc finger)"/>
    <property type="match status" value="1"/>
</dbReference>
<feature type="domain" description="C3H1-type" evidence="12">
    <location>
        <begin position="318"/>
        <end position="347"/>
    </location>
</feature>
<proteinExistence type="predicted"/>
<feature type="zinc finger region" description="C3H1-type" evidence="9">
    <location>
        <begin position="36"/>
        <end position="58"/>
    </location>
</feature>
<dbReference type="SUPFAM" id="SSF90229">
    <property type="entry name" value="CCCH zinc finger"/>
    <property type="match status" value="1"/>
</dbReference>
<evidence type="ECO:0000256" key="7">
    <source>
        <dbReference type="ARBA" id="ARBA00022786"/>
    </source>
</evidence>
<evidence type="ECO:0000256" key="10">
    <source>
        <dbReference type="SAM" id="MobiDB-lite"/>
    </source>
</evidence>
<feature type="zinc finger region" description="C3H1-type" evidence="9">
    <location>
        <begin position="318"/>
        <end position="347"/>
    </location>
</feature>
<dbReference type="PROSITE" id="PS50103">
    <property type="entry name" value="ZF_C3H1"/>
    <property type="match status" value="2"/>
</dbReference>
<dbReference type="SUPFAM" id="SSF57850">
    <property type="entry name" value="RING/U-box"/>
    <property type="match status" value="1"/>
</dbReference>
<feature type="region of interest" description="Disordered" evidence="10">
    <location>
        <begin position="56"/>
        <end position="92"/>
    </location>
</feature>
<dbReference type="InterPro" id="IPR000571">
    <property type="entry name" value="Znf_CCCH"/>
</dbReference>
<dbReference type="Proteomes" id="UP000075880">
    <property type="component" value="Unassembled WGS sequence"/>
</dbReference>
<accession>A0A182IXJ0</accession>
<evidence type="ECO:0000313" key="14">
    <source>
        <dbReference type="Proteomes" id="UP000075880"/>
    </source>
</evidence>
<dbReference type="PANTHER" id="PTHR11224:SF10">
    <property type="entry name" value="IP09428P-RELATED"/>
    <property type="match status" value="1"/>
</dbReference>
<dbReference type="CDD" id="cd16521">
    <property type="entry name" value="RING-HC_MKRN"/>
    <property type="match status" value="1"/>
</dbReference>
<dbReference type="VEuPathDB" id="VectorBase:AATE007406"/>
<dbReference type="InterPro" id="IPR017907">
    <property type="entry name" value="Znf_RING_CS"/>
</dbReference>
<dbReference type="GO" id="GO:0061630">
    <property type="term" value="F:ubiquitin protein ligase activity"/>
    <property type="evidence" value="ECO:0007669"/>
    <property type="project" value="UniProtKB-EC"/>
</dbReference>
<dbReference type="SMART" id="SM00184">
    <property type="entry name" value="RING"/>
    <property type="match status" value="1"/>
</dbReference>
<dbReference type="STRING" id="41427.A0A182IXJ0"/>
<protein>
    <recommendedName>
        <fullName evidence="2">RING-type E3 ubiquitin transferase</fullName>
        <ecNumber evidence="2">2.3.2.27</ecNumber>
    </recommendedName>
</protein>
<dbReference type="InterPro" id="IPR001841">
    <property type="entry name" value="Znf_RING"/>
</dbReference>
<keyword evidence="8 9" id="KW-0862">Zinc</keyword>
<dbReference type="InterPro" id="IPR041367">
    <property type="entry name" value="Znf-CCCH_4"/>
</dbReference>
<feature type="compositionally biased region" description="Polar residues" evidence="10">
    <location>
        <begin position="74"/>
        <end position="92"/>
    </location>
</feature>
<sequence>MEANKTTSGGDGQRQPEPPCTVIPPPLDNATAALIVCRFYQLGRCRRGTSCRFIHSTDGEGSAKAALQDGVAGTTRNKSEANSGGAPATSTKALAATRLDPSKWINAPEFVPKARSLEDENEEAPNVQEPDDGGGARGLSYASIVKANNNNNGTSERRNRSSITIAALCPYYEEHGQCALPDCTNKHGQLCDLCRRYSLHPDDAEQRKKHTAACIQQHEVAMEHSFAVQRSFDKTCGICLEVILEKRARERRFGILPNCKHIFCLSCIRTWRNSNNFENKIKRGCPTCRIASDFVCPSYVWIESDEEKKKLIDDYKLACNATDCMHFKKGAAKCPFGNKCFYRHALATGELIDVGAPPQRRERPRRRSSHGFRLEEFFDQFIGPRDIFLDEHVVTFLTDDDDSDFDDFDQYDVEMNYVFRDELPSFESLDSDDELLLSYFDI</sequence>
<evidence type="ECO:0000259" key="11">
    <source>
        <dbReference type="PROSITE" id="PS50089"/>
    </source>
</evidence>
<evidence type="ECO:0000256" key="9">
    <source>
        <dbReference type="PROSITE-ProRule" id="PRU00723"/>
    </source>
</evidence>
<comment type="catalytic activity">
    <reaction evidence="1">
        <text>S-ubiquitinyl-[E2 ubiquitin-conjugating enzyme]-L-cysteine + [acceptor protein]-L-lysine = [E2 ubiquitin-conjugating enzyme]-L-cysteine + N(6)-ubiquitinyl-[acceptor protein]-L-lysine.</text>
        <dbReference type="EC" id="2.3.2.27"/>
    </reaction>
</comment>
<evidence type="ECO:0000256" key="4">
    <source>
        <dbReference type="ARBA" id="ARBA00022723"/>
    </source>
</evidence>
<dbReference type="PROSITE" id="PS00518">
    <property type="entry name" value="ZF_RING_1"/>
    <property type="match status" value="1"/>
</dbReference>
<evidence type="ECO:0000256" key="6">
    <source>
        <dbReference type="ARBA" id="ARBA00022771"/>
    </source>
</evidence>
<keyword evidence="14" id="KW-1185">Reference proteome</keyword>